<evidence type="ECO:0000256" key="1">
    <source>
        <dbReference type="SAM" id="MobiDB-lite"/>
    </source>
</evidence>
<accession>A0A317ZEZ3</accession>
<feature type="region of interest" description="Disordered" evidence="1">
    <location>
        <begin position="65"/>
        <end position="84"/>
    </location>
</feature>
<name>A0A317ZEZ3_9BACT</name>
<dbReference type="RefSeq" id="WP_110131216.1">
    <property type="nucleotide sequence ID" value="NZ_QHJQ01000006.1"/>
</dbReference>
<organism evidence="2 3">
    <name type="scientific">Coraliomargarita sinensis</name>
    <dbReference type="NCBI Taxonomy" id="2174842"/>
    <lineage>
        <taxon>Bacteria</taxon>
        <taxon>Pseudomonadati</taxon>
        <taxon>Verrucomicrobiota</taxon>
        <taxon>Opitutia</taxon>
        <taxon>Puniceicoccales</taxon>
        <taxon>Coraliomargaritaceae</taxon>
        <taxon>Coraliomargarita</taxon>
    </lineage>
</organism>
<sequence>MAKRTIKINIKLPAGVTADNELVAKATKAANDAVSDAIGDLVETQKLAKSLAEKGIHISARELLKHKKGKPAPKKASKTTGTRKRVVLSNAKRKQLIADLKAGVTIKGAAEKYGVSGATVMNIKTKAGLTNKRK</sequence>
<proteinExistence type="predicted"/>
<dbReference type="Gene3D" id="1.10.10.60">
    <property type="entry name" value="Homeodomain-like"/>
    <property type="match status" value="1"/>
</dbReference>
<dbReference type="EMBL" id="QHJQ01000006">
    <property type="protein sequence ID" value="PXA03860.1"/>
    <property type="molecule type" value="Genomic_DNA"/>
</dbReference>
<evidence type="ECO:0000313" key="3">
    <source>
        <dbReference type="Proteomes" id="UP000247099"/>
    </source>
</evidence>
<reference evidence="2 3" key="1">
    <citation type="submission" date="2018-05" db="EMBL/GenBank/DDBJ databases">
        <title>Coraliomargarita sinensis sp. nov., isolated from a marine solar saltern.</title>
        <authorList>
            <person name="Zhou L.Y."/>
        </authorList>
    </citation>
    <scope>NUCLEOTIDE SEQUENCE [LARGE SCALE GENOMIC DNA]</scope>
    <source>
        <strain evidence="2 3">WN38</strain>
    </source>
</reference>
<keyword evidence="3" id="KW-1185">Reference proteome</keyword>
<protein>
    <submittedName>
        <fullName evidence="2">Uncharacterized protein</fullName>
    </submittedName>
</protein>
<gene>
    <name evidence="2" type="ORF">DDZ13_09465</name>
</gene>
<dbReference type="Proteomes" id="UP000247099">
    <property type="component" value="Unassembled WGS sequence"/>
</dbReference>
<dbReference type="AlphaFoldDB" id="A0A317ZEZ3"/>
<dbReference type="InParanoid" id="A0A317ZEZ3"/>
<comment type="caution">
    <text evidence="2">The sequence shown here is derived from an EMBL/GenBank/DDBJ whole genome shotgun (WGS) entry which is preliminary data.</text>
</comment>
<evidence type="ECO:0000313" key="2">
    <source>
        <dbReference type="EMBL" id="PXA03860.1"/>
    </source>
</evidence>